<proteinExistence type="predicted"/>
<name>A0A8A7K7T8_9FIRM</name>
<dbReference type="Proteomes" id="UP000665020">
    <property type="component" value="Chromosome"/>
</dbReference>
<dbReference type="EMBL" id="CP046640">
    <property type="protein sequence ID" value="QTL97786.1"/>
    <property type="molecule type" value="Genomic_DNA"/>
</dbReference>
<organism evidence="1 2">
    <name type="scientific">Iocasia fonsfrigidae</name>
    <dbReference type="NCBI Taxonomy" id="2682810"/>
    <lineage>
        <taxon>Bacteria</taxon>
        <taxon>Bacillati</taxon>
        <taxon>Bacillota</taxon>
        <taxon>Clostridia</taxon>
        <taxon>Halanaerobiales</taxon>
        <taxon>Halanaerobiaceae</taxon>
        <taxon>Iocasia</taxon>
    </lineage>
</organism>
<accession>A0A8A7K7T8</accession>
<keyword evidence="2" id="KW-1185">Reference proteome</keyword>
<dbReference type="RefSeq" id="WP_230869396.1">
    <property type="nucleotide sequence ID" value="NZ_CP046640.1"/>
</dbReference>
<gene>
    <name evidence="1" type="ORF">GM661_07185</name>
</gene>
<protein>
    <submittedName>
        <fullName evidence="1">Uncharacterized protein</fullName>
    </submittedName>
</protein>
<reference evidence="1" key="1">
    <citation type="submission" date="2019-12" db="EMBL/GenBank/DDBJ databases">
        <authorList>
            <person name="zhang j."/>
            <person name="sun C.M."/>
        </authorList>
    </citation>
    <scope>NUCLEOTIDE SEQUENCE</scope>
    <source>
        <strain evidence="1">NS-1</strain>
    </source>
</reference>
<dbReference type="AlphaFoldDB" id="A0A8A7K7T8"/>
<evidence type="ECO:0000313" key="2">
    <source>
        <dbReference type="Proteomes" id="UP000665020"/>
    </source>
</evidence>
<sequence length="118" mass="14310">MNNNFVEVSIYQVKPDKTKEFEEVIKEMKTFLEENSELINFKVMKRTHRIKDYDSIKKGEPPVKIKRIIKSVKYALYWEMNDEEIHGKLTKDIFQEFRKRLNKLLIVPEDKYLGERII</sequence>
<evidence type="ECO:0000313" key="1">
    <source>
        <dbReference type="EMBL" id="QTL97786.1"/>
    </source>
</evidence>
<dbReference type="KEGG" id="ifn:GM661_07185"/>